<reference evidence="1 2" key="3">
    <citation type="journal article" date="2012" name="BMC Genomics">
        <title>Genome-wide dynamic transcriptional profiling in clostridium beijerinckii NCIMB 8052 using single-nucleotide resolution RNA-Seq.</title>
        <authorList>
            <person name="Wang Y."/>
            <person name="Li X."/>
            <person name="Mao Y."/>
            <person name="Blaschek H.P."/>
        </authorList>
    </citation>
    <scope>NUCLEOTIDE SEQUENCE [LARGE SCALE GENOMIC DNA]</scope>
    <source>
        <strain evidence="2">ATCC 51743 / NCIMB 8052</strain>
    </source>
</reference>
<dbReference type="KEGG" id="cbe:Cbei_1612"/>
<dbReference type="Gene3D" id="3.10.450.50">
    <property type="match status" value="1"/>
</dbReference>
<accession>A6LTV6</accession>
<dbReference type="InterPro" id="IPR004027">
    <property type="entry name" value="SEC_C_motif"/>
</dbReference>
<dbReference type="Pfam" id="PF02810">
    <property type="entry name" value="SEC-C"/>
    <property type="match status" value="1"/>
</dbReference>
<organism evidence="1 2">
    <name type="scientific">Clostridium beijerinckii (strain ATCC 51743 / NCIMB 8052)</name>
    <name type="common">Clostridium acetobutylicum</name>
    <dbReference type="NCBI Taxonomy" id="290402"/>
    <lineage>
        <taxon>Bacteria</taxon>
        <taxon>Bacillati</taxon>
        <taxon>Bacillota</taxon>
        <taxon>Clostridia</taxon>
        <taxon>Eubacteriales</taxon>
        <taxon>Clostridiaceae</taxon>
        <taxon>Clostridium</taxon>
    </lineage>
</organism>
<sequence length="753" mass="88861">MNKSYINLLKKNVEDNNYEESIKTLLNMYKEDKINFRKKILFSEILCSPTKIVGYDSKNNEKLQKIICKMIELGAEHKFSEEIIDFSHLLSELYDIEKTIAIIRNNYKNNLKVIETNKFYNYPIHKQLILLCYIFETQINIMEEKLQEIYEEKTITGYEGQLDILKTKEGAIKSLEGSAEQYIEILDNVIEYLYRLAGDKIESFDNNTLNDINSYVEEELEKYLKLIGAQNFLQNIWERFKYEDFLLESKADEDKYVFKPKDTKAFCVERIAIERANALENSLVNNIIIENSEEIISSNEEIKQFAIKMNTFSDIFKMDKNYYLKVNIFDKMSVEILKENIIDESYHHIVSNTNSKIKMQDVFNVIIYLKTIARVFHEFKKIQSKKGKNDIFDEIAILALEDIINHYARINENSNIVVARDLIDIFVYKPSEKIKSNQSGNNKNKSLDLFCRPLIYFGQGNILFSNLFIRQINVCRVVEEIKIKWGKNIAEKGFKFNKDLINLLSLSDHIQVNKKEVKFIANDGREIEFDFIATFEDYLLLIEIKNFETPYSVYERHKLRKDVKGCSKQVLRRINSVQNEEDWKEIRKQCDIKLPKMPFKKDKIIYLNCLSVLNFTSMIINDVLVIDSKCLLEFFLKPYVEVKIFNSISKAIVREKIIKSENVTVKDFLEYIKLPGIIKKYKNCLKYGYKKLPRFHESDKNIEFYDLYMTESPADTIYKKSSIQKIINENIKFERNELCICGSGKKYKRCCGK</sequence>
<protein>
    <submittedName>
        <fullName evidence="1">SEC-C motif domain protein</fullName>
    </submittedName>
</protein>
<dbReference type="SUPFAM" id="SSF103642">
    <property type="entry name" value="Sec-C motif"/>
    <property type="match status" value="1"/>
</dbReference>
<evidence type="ECO:0000313" key="2">
    <source>
        <dbReference type="Proteomes" id="UP000000565"/>
    </source>
</evidence>
<dbReference type="eggNOG" id="ENOG5031NFR">
    <property type="taxonomic scope" value="Bacteria"/>
</dbReference>
<name>A6LTV6_CLOB8</name>
<proteinExistence type="predicted"/>
<reference evidence="1 2" key="2">
    <citation type="journal article" date="2011" name="BMC Genomics">
        <title>Single-nucleotide resolution analysis of the transcriptome structure of Clostridium beijerinckii NCIMB 8052 using RNA-Seq.</title>
        <authorList>
            <person name="Wang Y."/>
            <person name="Li X."/>
            <person name="Mao Y."/>
            <person name="Blaschek H.P."/>
        </authorList>
    </citation>
    <scope>NUCLEOTIDE SEQUENCE [LARGE SCALE GENOMIC DNA]</scope>
    <source>
        <strain evidence="2">ATCC 51743 / NCIMB 8052</strain>
    </source>
</reference>
<dbReference type="AlphaFoldDB" id="A6LTV6"/>
<dbReference type="HOGENOM" id="CLU_369485_0_0_9"/>
<gene>
    <name evidence="1" type="ordered locus">Cbei_1612</name>
</gene>
<dbReference type="RefSeq" id="WP_011968938.1">
    <property type="nucleotide sequence ID" value="NC_009617.1"/>
</dbReference>
<evidence type="ECO:0000313" key="1">
    <source>
        <dbReference type="EMBL" id="ABR33786.1"/>
    </source>
</evidence>
<dbReference type="EMBL" id="CP000721">
    <property type="protein sequence ID" value="ABR33786.1"/>
    <property type="molecule type" value="Genomic_DNA"/>
</dbReference>
<dbReference type="Proteomes" id="UP000000565">
    <property type="component" value="Chromosome"/>
</dbReference>
<reference evidence="1 2" key="1">
    <citation type="submission" date="2007-06" db="EMBL/GenBank/DDBJ databases">
        <title>Complete sequence of Clostridium beijerinckii NCIMB 8052.</title>
        <authorList>
            <consortium name="US DOE Joint Genome Institute"/>
            <person name="Copeland A."/>
            <person name="Lucas S."/>
            <person name="Lapidus A."/>
            <person name="Barry K."/>
            <person name="Detter J.C."/>
            <person name="Glavina del Rio T."/>
            <person name="Hammon N."/>
            <person name="Israni S."/>
            <person name="Dalin E."/>
            <person name="Tice H."/>
            <person name="Pitluck S."/>
            <person name="Sims D."/>
            <person name="Brettin T."/>
            <person name="Bruce D."/>
            <person name="Tapia R."/>
            <person name="Brainard J."/>
            <person name="Schmutz J."/>
            <person name="Larimer F."/>
            <person name="Land M."/>
            <person name="Hauser L."/>
            <person name="Kyrpides N."/>
            <person name="Mikhailova N."/>
            <person name="Bennet G."/>
            <person name="Cann I."/>
            <person name="Chen J.-S."/>
            <person name="Contreras A.L."/>
            <person name="Jones D."/>
            <person name="Kashket E."/>
            <person name="Mitchell W."/>
            <person name="Stoddard S."/>
            <person name="Schwarz W."/>
            <person name="Qureshi N."/>
            <person name="Young M."/>
            <person name="Shi Z."/>
            <person name="Ezeji T."/>
            <person name="White B."/>
            <person name="Blaschek H."/>
            <person name="Richardson P."/>
        </authorList>
    </citation>
    <scope>NUCLEOTIDE SEQUENCE [LARGE SCALE GENOMIC DNA]</scope>
    <source>
        <strain evidence="2">ATCC 51743 / NCIMB 8052</strain>
    </source>
</reference>